<dbReference type="GO" id="GO:0030246">
    <property type="term" value="F:carbohydrate binding"/>
    <property type="evidence" value="ECO:0007669"/>
    <property type="project" value="UniProtKB-UniRule"/>
</dbReference>
<dbReference type="AlphaFoldDB" id="A0A0A1TEX2"/>
<dbReference type="PIRSF" id="PIRSF016020">
    <property type="entry name" value="PHexose_mutarotase"/>
    <property type="match status" value="1"/>
</dbReference>
<name>A0A0A1TEX2_9HYPO</name>
<feature type="active site" evidence="6">
    <location>
        <position position="287"/>
    </location>
</feature>
<dbReference type="HOGENOM" id="CLU_048345_2_0_1"/>
<feature type="active site" evidence="6">
    <location>
        <position position="181"/>
    </location>
</feature>
<dbReference type="PANTHER" id="PTHR11122">
    <property type="entry name" value="APOSPORY-ASSOCIATED PROTEIN C-RELATED"/>
    <property type="match status" value="1"/>
</dbReference>
<dbReference type="PANTHER" id="PTHR11122:SF13">
    <property type="entry name" value="GLUCOSE-6-PHOSPHATE 1-EPIMERASE"/>
    <property type="match status" value="1"/>
</dbReference>
<keyword evidence="10" id="KW-1185">Reference proteome</keyword>
<evidence type="ECO:0000313" key="9">
    <source>
        <dbReference type="EMBL" id="CEJ88735.1"/>
    </source>
</evidence>
<dbReference type="GO" id="GO:0005975">
    <property type="term" value="P:carbohydrate metabolic process"/>
    <property type="evidence" value="ECO:0007669"/>
    <property type="project" value="InterPro"/>
</dbReference>
<comment type="catalytic activity">
    <reaction evidence="1">
        <text>alpha-D-glucose 6-phosphate = beta-D-glucose 6-phosphate</text>
        <dbReference type="Rhea" id="RHEA:16249"/>
        <dbReference type="ChEBI" id="CHEBI:58225"/>
        <dbReference type="ChEBI" id="CHEBI:58247"/>
        <dbReference type="EC" id="5.1.3.15"/>
    </reaction>
</comment>
<dbReference type="EMBL" id="CDHN01000002">
    <property type="protein sequence ID" value="CEJ88735.1"/>
    <property type="molecule type" value="Genomic_DNA"/>
</dbReference>
<organism evidence="9 10">
    <name type="scientific">[Torrubiella] hemipterigena</name>
    <dbReference type="NCBI Taxonomy" id="1531966"/>
    <lineage>
        <taxon>Eukaryota</taxon>
        <taxon>Fungi</taxon>
        <taxon>Dikarya</taxon>
        <taxon>Ascomycota</taxon>
        <taxon>Pezizomycotina</taxon>
        <taxon>Sordariomycetes</taxon>
        <taxon>Hypocreomycetidae</taxon>
        <taxon>Hypocreales</taxon>
        <taxon>Clavicipitaceae</taxon>
        <taxon>Clavicipitaceae incertae sedis</taxon>
        <taxon>'Torrubiella' clade</taxon>
    </lineage>
</organism>
<evidence type="ECO:0000256" key="2">
    <source>
        <dbReference type="ARBA" id="ARBA00005866"/>
    </source>
</evidence>
<evidence type="ECO:0000256" key="3">
    <source>
        <dbReference type="ARBA" id="ARBA00012083"/>
    </source>
</evidence>
<gene>
    <name evidence="9" type="ORF">VHEMI04805</name>
</gene>
<evidence type="ECO:0000256" key="1">
    <source>
        <dbReference type="ARBA" id="ARBA00001096"/>
    </source>
</evidence>
<evidence type="ECO:0000256" key="7">
    <source>
        <dbReference type="PIRSR" id="PIRSR016020-2"/>
    </source>
</evidence>
<dbReference type="STRING" id="1531966.A0A0A1TEX2"/>
<comment type="function">
    <text evidence="5">Catalyzes the interconversion between the alpha and beta anomers from at least three hexose 6-phosphate sugars (Glc6P, Gal6P, and Man6P).</text>
</comment>
<dbReference type="CDD" id="cd09020">
    <property type="entry name" value="D-hex-6-P-epi_like"/>
    <property type="match status" value="1"/>
</dbReference>
<dbReference type="Proteomes" id="UP000039046">
    <property type="component" value="Unassembled WGS sequence"/>
</dbReference>
<accession>A0A0A1TEX2</accession>
<protein>
    <recommendedName>
        <fullName evidence="3 5">Glucose-6-phosphate 1-epimerase</fullName>
        <ecNumber evidence="3 5">5.1.3.15</ecNumber>
    </recommendedName>
</protein>
<evidence type="ECO:0000313" key="10">
    <source>
        <dbReference type="Proteomes" id="UP000039046"/>
    </source>
</evidence>
<dbReference type="Gene3D" id="2.70.98.10">
    <property type="match status" value="1"/>
</dbReference>
<feature type="region of interest" description="Disordered" evidence="8">
    <location>
        <begin position="1"/>
        <end position="22"/>
    </location>
</feature>
<evidence type="ECO:0000256" key="6">
    <source>
        <dbReference type="PIRSR" id="PIRSR016020-1"/>
    </source>
</evidence>
<dbReference type="EC" id="5.1.3.15" evidence="3 5"/>
<dbReference type="InterPro" id="IPR008183">
    <property type="entry name" value="Aldose_1/G6P_1-epimerase"/>
</dbReference>
<sequence length="312" mass="33972">MVERRNKPTALASTPGLPPQAQVTITDGNSRILATLPTGESVEVLLFGATVLSWKDATGDEKLWLSEGAKLDGSKAVRGGIPLVFPVFGVAPDHDATKALPQHGFARNSRWEFLGKSTSEGSNVKLDFGLSSESLPAETAKLWPYKFGLLYSVTLDRESLSTTLVVTNDGDETFECQALLHSYFKIKDITDVQVTGFEDSPYDDKLDGAKTKSQSGAITFDGELDRVYTPPGGASHPVSIREGGKERLRIVRDNLDDVVVWNPWINKSAGMGDFEPKDGWKNMVCVEAGSVKGWQRLEKGDTFQGAQTIHLV</sequence>
<dbReference type="GO" id="GO:0047938">
    <property type="term" value="F:glucose-6-phosphate 1-epimerase activity"/>
    <property type="evidence" value="ECO:0007669"/>
    <property type="project" value="UniProtKB-UniRule"/>
</dbReference>
<dbReference type="InterPro" id="IPR014718">
    <property type="entry name" value="GH-type_carb-bd"/>
</dbReference>
<feature type="binding site" evidence="7">
    <location>
        <position position="107"/>
    </location>
    <ligand>
        <name>substrate</name>
    </ligand>
</feature>
<feature type="binding site" evidence="7">
    <location>
        <position position="102"/>
    </location>
    <ligand>
        <name>substrate</name>
    </ligand>
</feature>
<dbReference type="GO" id="GO:0005737">
    <property type="term" value="C:cytoplasm"/>
    <property type="evidence" value="ECO:0007669"/>
    <property type="project" value="TreeGrafter"/>
</dbReference>
<dbReference type="SUPFAM" id="SSF74650">
    <property type="entry name" value="Galactose mutarotase-like"/>
    <property type="match status" value="1"/>
</dbReference>
<reference evidence="9 10" key="1">
    <citation type="journal article" date="2015" name="Genome Announc.">
        <title>Draft Genome Sequence and Gene Annotation of the Entomopathogenic Fungus Verticillium hemipterigenum.</title>
        <authorList>
            <person name="Horn F."/>
            <person name="Habel A."/>
            <person name="Scharf D.H."/>
            <person name="Dworschak J."/>
            <person name="Brakhage A.A."/>
            <person name="Guthke R."/>
            <person name="Hertweck C."/>
            <person name="Linde J."/>
        </authorList>
    </citation>
    <scope>NUCLEOTIDE SEQUENCE [LARGE SCALE GENOMIC DNA]</scope>
</reference>
<evidence type="ECO:0000256" key="5">
    <source>
        <dbReference type="PIRNR" id="PIRNR016020"/>
    </source>
</evidence>
<keyword evidence="4 5" id="KW-0413">Isomerase</keyword>
<dbReference type="Pfam" id="PF01263">
    <property type="entry name" value="Aldose_epim"/>
    <property type="match status" value="1"/>
</dbReference>
<feature type="binding site" evidence="7">
    <location>
        <position position="78"/>
    </location>
    <ligand>
        <name>substrate</name>
    </ligand>
</feature>
<dbReference type="InterPro" id="IPR011013">
    <property type="entry name" value="Gal_mutarotase_sf_dom"/>
</dbReference>
<proteinExistence type="inferred from homology"/>
<dbReference type="InterPro" id="IPR025532">
    <property type="entry name" value="G6P_1-epimerase"/>
</dbReference>
<comment type="similarity">
    <text evidence="2 5">Belongs to the glucose-6-phosphate 1-epimerase family.</text>
</comment>
<evidence type="ECO:0000256" key="4">
    <source>
        <dbReference type="ARBA" id="ARBA00023235"/>
    </source>
</evidence>
<evidence type="ECO:0000256" key="8">
    <source>
        <dbReference type="SAM" id="MobiDB-lite"/>
    </source>
</evidence>